<dbReference type="Gene3D" id="1.10.510.10">
    <property type="entry name" value="Transferase(Phosphotransferase) domain 1"/>
    <property type="match status" value="1"/>
</dbReference>
<accession>A0ABQ7FYN2</accession>
<protein>
    <submittedName>
        <fullName evidence="7">Kinase-like domain-containing protein</fullName>
    </submittedName>
</protein>
<dbReference type="PROSITE" id="PS00108">
    <property type="entry name" value="PROTEIN_KINASE_ST"/>
    <property type="match status" value="1"/>
</dbReference>
<evidence type="ECO:0000313" key="7">
    <source>
        <dbReference type="EMBL" id="KAF5827472.1"/>
    </source>
</evidence>
<dbReference type="Pfam" id="PF00069">
    <property type="entry name" value="Pkinase"/>
    <property type="match status" value="1"/>
</dbReference>
<evidence type="ECO:0000256" key="5">
    <source>
        <dbReference type="ARBA" id="ARBA00022840"/>
    </source>
</evidence>
<keyword evidence="5" id="KW-0067">ATP-binding</keyword>
<keyword evidence="4" id="KW-0418">Kinase</keyword>
<dbReference type="PANTHER" id="PTHR24349">
    <property type="entry name" value="SERINE/THREONINE-PROTEIN KINASE"/>
    <property type="match status" value="1"/>
</dbReference>
<dbReference type="SUPFAM" id="SSF56112">
    <property type="entry name" value="Protein kinase-like (PK-like)"/>
    <property type="match status" value="1"/>
</dbReference>
<keyword evidence="2" id="KW-0808">Transferase</keyword>
<dbReference type="InterPro" id="IPR008271">
    <property type="entry name" value="Ser/Thr_kinase_AS"/>
</dbReference>
<evidence type="ECO:0000313" key="8">
    <source>
        <dbReference type="Proteomes" id="UP000815325"/>
    </source>
</evidence>
<organism evidence="7 8">
    <name type="scientific">Dunaliella salina</name>
    <name type="common">Green alga</name>
    <name type="synonym">Protococcus salinus</name>
    <dbReference type="NCBI Taxonomy" id="3046"/>
    <lineage>
        <taxon>Eukaryota</taxon>
        <taxon>Viridiplantae</taxon>
        <taxon>Chlorophyta</taxon>
        <taxon>core chlorophytes</taxon>
        <taxon>Chlorophyceae</taxon>
        <taxon>CS clade</taxon>
        <taxon>Chlamydomonadales</taxon>
        <taxon>Dunaliellaceae</taxon>
        <taxon>Dunaliella</taxon>
    </lineage>
</organism>
<dbReference type="Proteomes" id="UP000815325">
    <property type="component" value="Unassembled WGS sequence"/>
</dbReference>
<dbReference type="EMBL" id="MU070496">
    <property type="protein sequence ID" value="KAF5827472.1"/>
    <property type="molecule type" value="Genomic_DNA"/>
</dbReference>
<evidence type="ECO:0000256" key="1">
    <source>
        <dbReference type="ARBA" id="ARBA00022527"/>
    </source>
</evidence>
<feature type="domain" description="Protein kinase" evidence="6">
    <location>
        <begin position="38"/>
        <end position="241"/>
    </location>
</feature>
<gene>
    <name evidence="7" type="ORF">DUNSADRAFT_607</name>
</gene>
<evidence type="ECO:0000256" key="3">
    <source>
        <dbReference type="ARBA" id="ARBA00022741"/>
    </source>
</evidence>
<comment type="caution">
    <text evidence="7">The sequence shown here is derived from an EMBL/GenBank/DDBJ whole genome shotgun (WGS) entry which is preliminary data.</text>
</comment>
<evidence type="ECO:0000256" key="4">
    <source>
        <dbReference type="ARBA" id="ARBA00022777"/>
    </source>
</evidence>
<proteinExistence type="predicted"/>
<evidence type="ECO:0000259" key="6">
    <source>
        <dbReference type="PROSITE" id="PS50011"/>
    </source>
</evidence>
<keyword evidence="1" id="KW-0723">Serine/threonine-protein kinase</keyword>
<dbReference type="InterPro" id="IPR000719">
    <property type="entry name" value="Prot_kinase_dom"/>
</dbReference>
<keyword evidence="8" id="KW-1185">Reference proteome</keyword>
<dbReference type="SMART" id="SM00220">
    <property type="entry name" value="S_TKc"/>
    <property type="match status" value="1"/>
</dbReference>
<dbReference type="InterPro" id="IPR011009">
    <property type="entry name" value="Kinase-like_dom_sf"/>
</dbReference>
<dbReference type="Gene3D" id="3.30.200.20">
    <property type="entry name" value="Phosphorylase Kinase, domain 1"/>
    <property type="match status" value="1"/>
</dbReference>
<dbReference type="PROSITE" id="PS50011">
    <property type="entry name" value="PROTEIN_KINASE_DOM"/>
    <property type="match status" value="1"/>
</dbReference>
<sequence>MEQSNNALSSNLKRSSSLSGLWKRPSGFIRRSLTSWKSAKSHKNLTGASGVVYKARDRKTGLDFCCKSIRKELLTPEVSDGIKHEAEVMMHLRGHPNIVEIMGLFEDASHIHIIQELCAGGDLLSKMAKSLEPCSEDLAAYITRSMLLVIRHCHSCGVIYRDIKPDNFLLSSDGPDAVLKATDFGISKFMKPGETPNEFMGTPTYMAPEVFDMECGFPSDIWSAGVMLYWILCGEFPFKVW</sequence>
<dbReference type="InterPro" id="IPR050205">
    <property type="entry name" value="CDPK_Ser/Thr_kinases"/>
</dbReference>
<name>A0ABQ7FYN2_DUNSA</name>
<reference evidence="7" key="1">
    <citation type="submission" date="2017-08" db="EMBL/GenBank/DDBJ databases">
        <authorList>
            <person name="Polle J.E."/>
            <person name="Barry K."/>
            <person name="Cushman J."/>
            <person name="Schmutz J."/>
            <person name="Tran D."/>
            <person name="Hathwaick L.T."/>
            <person name="Yim W.C."/>
            <person name="Jenkins J."/>
            <person name="Mckie-Krisberg Z.M."/>
            <person name="Prochnik S."/>
            <person name="Lindquist E."/>
            <person name="Dockter R.B."/>
            <person name="Adam C."/>
            <person name="Molina H."/>
            <person name="Bunkerborg J."/>
            <person name="Jin E."/>
            <person name="Buchheim M."/>
            <person name="Magnuson J."/>
        </authorList>
    </citation>
    <scope>NUCLEOTIDE SEQUENCE</scope>
    <source>
        <strain evidence="7">CCAP 19/18</strain>
    </source>
</reference>
<keyword evidence="3" id="KW-0547">Nucleotide-binding</keyword>
<evidence type="ECO:0000256" key="2">
    <source>
        <dbReference type="ARBA" id="ARBA00022679"/>
    </source>
</evidence>